<protein>
    <submittedName>
        <fullName evidence="2">Uncharacterized protein</fullName>
    </submittedName>
</protein>
<evidence type="ECO:0000313" key="3">
    <source>
        <dbReference type="Proteomes" id="UP000823674"/>
    </source>
</evidence>
<proteinExistence type="predicted"/>
<feature type="region of interest" description="Disordered" evidence="1">
    <location>
        <begin position="135"/>
        <end position="167"/>
    </location>
</feature>
<reference evidence="2 3" key="1">
    <citation type="submission" date="2021-03" db="EMBL/GenBank/DDBJ databases">
        <authorList>
            <person name="King G.J."/>
            <person name="Bancroft I."/>
            <person name="Baten A."/>
            <person name="Bloomfield J."/>
            <person name="Borpatragohain P."/>
            <person name="He Z."/>
            <person name="Irish N."/>
            <person name="Irwin J."/>
            <person name="Liu K."/>
            <person name="Mauleon R.P."/>
            <person name="Moore J."/>
            <person name="Morris R."/>
            <person name="Ostergaard L."/>
            <person name="Wang B."/>
            <person name="Wells R."/>
        </authorList>
    </citation>
    <scope>NUCLEOTIDE SEQUENCE [LARGE SCALE GENOMIC DNA]</scope>
    <source>
        <strain evidence="2">R-o-18</strain>
        <tissue evidence="2">Leaf</tissue>
    </source>
</reference>
<sequence length="167" mass="18104">INLLLKFIPLSISPRYFLALQVYTTPAQHLDSTWSTPLTTTSASATTSANTSGHTSYILNLPFLALCADQAQHSSGSTTTLQPRSSLGNFHTKCAFLPHEMCTTPRFSPPMRYAFSICLIQLLHVSVNTQHTPLKDPKLPAYVSSPSSTSATASARPRTLPRASLSL</sequence>
<accession>A0ABQ7MDQ3</accession>
<keyword evidence="3" id="KW-1185">Reference proteome</keyword>
<organism evidence="2 3">
    <name type="scientific">Brassica rapa subsp. trilocularis</name>
    <dbReference type="NCBI Taxonomy" id="1813537"/>
    <lineage>
        <taxon>Eukaryota</taxon>
        <taxon>Viridiplantae</taxon>
        <taxon>Streptophyta</taxon>
        <taxon>Embryophyta</taxon>
        <taxon>Tracheophyta</taxon>
        <taxon>Spermatophyta</taxon>
        <taxon>Magnoliopsida</taxon>
        <taxon>eudicotyledons</taxon>
        <taxon>Gunneridae</taxon>
        <taxon>Pentapetalae</taxon>
        <taxon>rosids</taxon>
        <taxon>malvids</taxon>
        <taxon>Brassicales</taxon>
        <taxon>Brassicaceae</taxon>
        <taxon>Brassiceae</taxon>
        <taxon>Brassica</taxon>
    </lineage>
</organism>
<dbReference type="EMBL" id="JADBGQ010000005">
    <property type="protein sequence ID" value="KAG5396515.1"/>
    <property type="molecule type" value="Genomic_DNA"/>
</dbReference>
<name>A0ABQ7MDQ3_BRACM</name>
<feature type="non-terminal residue" evidence="2">
    <location>
        <position position="1"/>
    </location>
</feature>
<dbReference type="Proteomes" id="UP000823674">
    <property type="component" value="Chromosome A05"/>
</dbReference>
<comment type="caution">
    <text evidence="2">The sequence shown here is derived from an EMBL/GenBank/DDBJ whole genome shotgun (WGS) entry which is preliminary data.</text>
</comment>
<gene>
    <name evidence="2" type="primary">A05g501820.1_BraROA</name>
    <name evidence="2" type="ORF">IGI04_018329</name>
</gene>
<evidence type="ECO:0000313" key="2">
    <source>
        <dbReference type="EMBL" id="KAG5396515.1"/>
    </source>
</evidence>
<feature type="compositionally biased region" description="Low complexity" evidence="1">
    <location>
        <begin position="144"/>
        <end position="158"/>
    </location>
</feature>
<evidence type="ECO:0000256" key="1">
    <source>
        <dbReference type="SAM" id="MobiDB-lite"/>
    </source>
</evidence>